<name>A0A426Z3J8_ENSVE</name>
<organism evidence="1 2">
    <name type="scientific">Ensete ventricosum</name>
    <name type="common">Abyssinian banana</name>
    <name type="synonym">Musa ensete</name>
    <dbReference type="NCBI Taxonomy" id="4639"/>
    <lineage>
        <taxon>Eukaryota</taxon>
        <taxon>Viridiplantae</taxon>
        <taxon>Streptophyta</taxon>
        <taxon>Embryophyta</taxon>
        <taxon>Tracheophyta</taxon>
        <taxon>Spermatophyta</taxon>
        <taxon>Magnoliopsida</taxon>
        <taxon>Liliopsida</taxon>
        <taxon>Zingiberales</taxon>
        <taxon>Musaceae</taxon>
        <taxon>Ensete</taxon>
    </lineage>
</organism>
<proteinExistence type="predicted"/>
<protein>
    <submittedName>
        <fullName evidence="1">Uncharacterized protein</fullName>
    </submittedName>
</protein>
<dbReference type="Proteomes" id="UP000287651">
    <property type="component" value="Unassembled WGS sequence"/>
</dbReference>
<evidence type="ECO:0000313" key="1">
    <source>
        <dbReference type="EMBL" id="RRT58523.1"/>
    </source>
</evidence>
<gene>
    <name evidence="1" type="ORF">B296_00028779</name>
</gene>
<comment type="caution">
    <text evidence="1">The sequence shown here is derived from an EMBL/GenBank/DDBJ whole genome shotgun (WGS) entry which is preliminary data.</text>
</comment>
<reference evidence="1 2" key="1">
    <citation type="journal article" date="2014" name="Agronomy (Basel)">
        <title>A Draft Genome Sequence for Ensete ventricosum, the Drought-Tolerant Tree Against Hunger.</title>
        <authorList>
            <person name="Harrison J."/>
            <person name="Moore K.A."/>
            <person name="Paszkiewicz K."/>
            <person name="Jones T."/>
            <person name="Grant M."/>
            <person name="Ambacheew D."/>
            <person name="Muzemil S."/>
            <person name="Studholme D.J."/>
        </authorList>
    </citation>
    <scope>NUCLEOTIDE SEQUENCE [LARGE SCALE GENOMIC DNA]</scope>
</reference>
<evidence type="ECO:0000313" key="2">
    <source>
        <dbReference type="Proteomes" id="UP000287651"/>
    </source>
</evidence>
<dbReference type="EMBL" id="AMZH03008638">
    <property type="protein sequence ID" value="RRT58523.1"/>
    <property type="molecule type" value="Genomic_DNA"/>
</dbReference>
<dbReference type="AlphaFoldDB" id="A0A426Z3J8"/>
<accession>A0A426Z3J8</accession>
<sequence length="78" mass="8786">MHVRVTTQCSAIPCDPRRHGYRRCAIHARAAMPCGAMPCDPRWHGYDRYLSLVSYGKHPRRHVEASVVAVATSQETLP</sequence>